<sequence>IWEELNLQPSGYEPGALTTTDPNFKLLYILKEDSYQMVGKAGIEPAPHVKKETIISDIQNNFQNSQAVIFYNFHQALPTLSLPLKQANALIFCQEDEYKPLNILAQFNKEYPNIKRFQGGIYNQSLVDNTLLER</sequence>
<accession>A0A9N9I4Z7</accession>
<reference evidence="1" key="1">
    <citation type="submission" date="2021-06" db="EMBL/GenBank/DDBJ databases">
        <authorList>
            <person name="Kallberg Y."/>
            <person name="Tangrot J."/>
            <person name="Rosling A."/>
        </authorList>
    </citation>
    <scope>NUCLEOTIDE SEQUENCE</scope>
    <source>
        <strain evidence="1">IN212</strain>
    </source>
</reference>
<comment type="caution">
    <text evidence="1">The sequence shown here is derived from an EMBL/GenBank/DDBJ whole genome shotgun (WGS) entry which is preliminary data.</text>
</comment>
<gene>
    <name evidence="1" type="ORF">RFULGI_LOCUS11447</name>
</gene>
<dbReference type="EMBL" id="CAJVPZ010024970">
    <property type="protein sequence ID" value="CAG8720874.1"/>
    <property type="molecule type" value="Genomic_DNA"/>
</dbReference>
<dbReference type="OrthoDB" id="2395690at2759"/>
<organism evidence="1 2">
    <name type="scientific">Racocetra fulgida</name>
    <dbReference type="NCBI Taxonomy" id="60492"/>
    <lineage>
        <taxon>Eukaryota</taxon>
        <taxon>Fungi</taxon>
        <taxon>Fungi incertae sedis</taxon>
        <taxon>Mucoromycota</taxon>
        <taxon>Glomeromycotina</taxon>
        <taxon>Glomeromycetes</taxon>
        <taxon>Diversisporales</taxon>
        <taxon>Gigasporaceae</taxon>
        <taxon>Racocetra</taxon>
    </lineage>
</organism>
<evidence type="ECO:0000313" key="1">
    <source>
        <dbReference type="EMBL" id="CAG8720874.1"/>
    </source>
</evidence>
<name>A0A9N9I4Z7_9GLOM</name>
<keyword evidence="2" id="KW-1185">Reference proteome</keyword>
<dbReference type="AlphaFoldDB" id="A0A9N9I4Z7"/>
<proteinExistence type="predicted"/>
<dbReference type="Proteomes" id="UP000789396">
    <property type="component" value="Unassembled WGS sequence"/>
</dbReference>
<evidence type="ECO:0000313" key="2">
    <source>
        <dbReference type="Proteomes" id="UP000789396"/>
    </source>
</evidence>
<feature type="non-terminal residue" evidence="1">
    <location>
        <position position="134"/>
    </location>
</feature>
<protein>
    <submittedName>
        <fullName evidence="1">16907_t:CDS:1</fullName>
    </submittedName>
</protein>